<keyword evidence="3" id="KW-0964">Secreted</keyword>
<dbReference type="Pfam" id="PF01581">
    <property type="entry name" value="FARP"/>
    <property type="match status" value="2"/>
</dbReference>
<dbReference type="PANTHER" id="PTHR20986">
    <property type="entry name" value="FMRFAMIDE-RELATED PEPTIDES"/>
    <property type="match status" value="1"/>
</dbReference>
<evidence type="ECO:0000256" key="7">
    <source>
        <dbReference type="SAM" id="SignalP"/>
    </source>
</evidence>
<proteinExistence type="inferred from homology"/>
<keyword evidence="5" id="KW-0027">Amidation</keyword>
<name>A0AAD4R1W3_9BILA</name>
<evidence type="ECO:0000256" key="5">
    <source>
        <dbReference type="ARBA" id="ARBA00022815"/>
    </source>
</evidence>
<feature type="chain" id="PRO_5041962115" evidence="7">
    <location>
        <begin position="23"/>
        <end position="207"/>
    </location>
</feature>
<sequence length="207" mass="23165">MGAYHTISSLICFSVIFTVSAAFDSSEVRLLEDQNGALKRQAAAYWSYFNDDDALGDASAVKRSQYAAATSPIIRFGKRSPQYTFGNSMTRHARTQTNMMDSPLIRFGKRSPSTAPLIRFGKRLPNDPGAPLIRFGKRAFQNSAPHIRFGKRSDSNNLLATDPLTSSEEQLLDSVDPEVAADYLYSRFNRNRRPNPVELEDTMLRFG</sequence>
<gene>
    <name evidence="8" type="ORF">DdX_14497</name>
</gene>
<dbReference type="Proteomes" id="UP001201812">
    <property type="component" value="Unassembled WGS sequence"/>
</dbReference>
<comment type="caution">
    <text evidence="8">The sequence shown here is derived from an EMBL/GenBank/DDBJ whole genome shotgun (WGS) entry which is preliminary data.</text>
</comment>
<dbReference type="PANTHER" id="PTHR20986:SF16">
    <property type="entry name" value="FMRFAMIDE-LIKE NEUROPEPTIDES 7"/>
    <property type="match status" value="1"/>
</dbReference>
<keyword evidence="4" id="KW-0165">Cleavage on pair of basic residues</keyword>
<organism evidence="8 9">
    <name type="scientific">Ditylenchus destructor</name>
    <dbReference type="NCBI Taxonomy" id="166010"/>
    <lineage>
        <taxon>Eukaryota</taxon>
        <taxon>Metazoa</taxon>
        <taxon>Ecdysozoa</taxon>
        <taxon>Nematoda</taxon>
        <taxon>Chromadorea</taxon>
        <taxon>Rhabditida</taxon>
        <taxon>Tylenchina</taxon>
        <taxon>Tylenchomorpha</taxon>
        <taxon>Sphaerularioidea</taxon>
        <taxon>Anguinidae</taxon>
        <taxon>Anguininae</taxon>
        <taxon>Ditylenchus</taxon>
    </lineage>
</organism>
<dbReference type="GO" id="GO:0007218">
    <property type="term" value="P:neuropeptide signaling pathway"/>
    <property type="evidence" value="ECO:0007669"/>
    <property type="project" value="UniProtKB-KW"/>
</dbReference>
<dbReference type="EMBL" id="JAKKPZ010000072">
    <property type="protein sequence ID" value="KAI1704133.1"/>
    <property type="molecule type" value="Genomic_DNA"/>
</dbReference>
<evidence type="ECO:0000256" key="2">
    <source>
        <dbReference type="ARBA" id="ARBA00006356"/>
    </source>
</evidence>
<dbReference type="GO" id="GO:0005576">
    <property type="term" value="C:extracellular region"/>
    <property type="evidence" value="ECO:0007669"/>
    <property type="project" value="UniProtKB-SubCell"/>
</dbReference>
<comment type="subcellular location">
    <subcellularLocation>
        <location evidence="1">Secreted</location>
    </subcellularLocation>
</comment>
<feature type="signal peptide" evidence="7">
    <location>
        <begin position="1"/>
        <end position="22"/>
    </location>
</feature>
<evidence type="ECO:0000256" key="4">
    <source>
        <dbReference type="ARBA" id="ARBA00022685"/>
    </source>
</evidence>
<keyword evidence="7" id="KW-0732">Signal</keyword>
<reference evidence="8" key="1">
    <citation type="submission" date="2022-01" db="EMBL/GenBank/DDBJ databases">
        <title>Genome Sequence Resource for Two Populations of Ditylenchus destructor, the Migratory Endoparasitic Phytonematode.</title>
        <authorList>
            <person name="Zhang H."/>
            <person name="Lin R."/>
            <person name="Xie B."/>
        </authorList>
    </citation>
    <scope>NUCLEOTIDE SEQUENCE</scope>
    <source>
        <strain evidence="8">BazhouSP</strain>
    </source>
</reference>
<dbReference type="InterPro" id="IPR051041">
    <property type="entry name" value="FMRFamide-related_np"/>
</dbReference>
<evidence type="ECO:0000256" key="6">
    <source>
        <dbReference type="ARBA" id="ARBA00023320"/>
    </source>
</evidence>
<evidence type="ECO:0000256" key="1">
    <source>
        <dbReference type="ARBA" id="ARBA00004613"/>
    </source>
</evidence>
<keyword evidence="6 8" id="KW-0527">Neuropeptide</keyword>
<evidence type="ECO:0000256" key="3">
    <source>
        <dbReference type="ARBA" id="ARBA00022525"/>
    </source>
</evidence>
<evidence type="ECO:0000313" key="9">
    <source>
        <dbReference type="Proteomes" id="UP001201812"/>
    </source>
</evidence>
<protein>
    <submittedName>
        <fullName evidence="8">FMRFamide-like neuropeptide 13</fullName>
    </submittedName>
</protein>
<dbReference type="AlphaFoldDB" id="A0AAD4R1W3"/>
<dbReference type="InterPro" id="IPR002544">
    <property type="entry name" value="FMRFamid-related_peptide-like"/>
</dbReference>
<comment type="similarity">
    <text evidence="2">Belongs to the FARP (FMRFamide related peptide) family.</text>
</comment>
<accession>A0AAD4R1W3</accession>
<evidence type="ECO:0000313" key="8">
    <source>
        <dbReference type="EMBL" id="KAI1704133.1"/>
    </source>
</evidence>
<keyword evidence="9" id="KW-1185">Reference proteome</keyword>